<evidence type="ECO:0008006" key="6">
    <source>
        <dbReference type="Google" id="ProtNLM"/>
    </source>
</evidence>
<gene>
    <name evidence="4" type="ORF">PFFVO_04339</name>
</gene>
<dbReference type="Gene3D" id="3.40.1000.10">
    <property type="entry name" value="Mog1/PsbP, alpha/beta/alpha sandwich"/>
    <property type="match status" value="1"/>
</dbReference>
<dbReference type="AlphaFoldDB" id="A0A024V2C2"/>
<reference evidence="4 5" key="2">
    <citation type="submission" date="2013-02" db="EMBL/GenBank/DDBJ databases">
        <title>The Genome Sequence of Plasmodium falciparum Vietnam Oak-Knoll (FVO).</title>
        <authorList>
            <consortium name="The Broad Institute Genome Sequencing Platform"/>
            <consortium name="The Broad Institute Genome Sequencing Center for Infectious Disease"/>
            <person name="Neafsey D."/>
            <person name="Cheeseman I."/>
            <person name="Volkman S."/>
            <person name="Adams J."/>
            <person name="Walker B."/>
            <person name="Young S.K."/>
            <person name="Zeng Q."/>
            <person name="Gargeya S."/>
            <person name="Fitzgerald M."/>
            <person name="Haas B."/>
            <person name="Abouelleil A."/>
            <person name="Alvarado L."/>
            <person name="Arachchi H.M."/>
            <person name="Berlin A.M."/>
            <person name="Chapman S.B."/>
            <person name="Dewar J."/>
            <person name="Goldberg J."/>
            <person name="Griggs A."/>
            <person name="Gujja S."/>
            <person name="Hansen M."/>
            <person name="Howarth C."/>
            <person name="Imamovic A."/>
            <person name="Larimer J."/>
            <person name="McCowan C."/>
            <person name="Murphy C."/>
            <person name="Neiman D."/>
            <person name="Pearson M."/>
            <person name="Priest M."/>
            <person name="Roberts A."/>
            <person name="Saif S."/>
            <person name="Shea T."/>
            <person name="Sisk P."/>
            <person name="Sykes S."/>
            <person name="Wortman J."/>
            <person name="Nusbaum C."/>
            <person name="Birren B."/>
        </authorList>
    </citation>
    <scope>NUCLEOTIDE SEQUENCE [LARGE SCALE GENOMIC DNA]</scope>
    <source>
        <strain evidence="5">Vietnam Oak-Knoll (FVO)</strain>
    </source>
</reference>
<evidence type="ECO:0000313" key="4">
    <source>
        <dbReference type="EMBL" id="ETW16677.1"/>
    </source>
</evidence>
<evidence type="ECO:0000256" key="3">
    <source>
        <dbReference type="ARBA" id="ARBA00022927"/>
    </source>
</evidence>
<name>A0A024V2C2_PLAFA</name>
<dbReference type="Pfam" id="PF04603">
    <property type="entry name" value="Mog1"/>
    <property type="match status" value="1"/>
</dbReference>
<keyword evidence="2" id="KW-0813">Transport</keyword>
<dbReference type="GO" id="GO:0005634">
    <property type="term" value="C:nucleus"/>
    <property type="evidence" value="ECO:0007669"/>
    <property type="project" value="TreeGrafter"/>
</dbReference>
<protein>
    <recommendedName>
        <fullName evidence="6">Nuclear import protein MOG1</fullName>
    </recommendedName>
</protein>
<dbReference type="InterPro" id="IPR016123">
    <property type="entry name" value="Mog1/PsbP_a/b/a-sand"/>
</dbReference>
<dbReference type="GO" id="GO:0031267">
    <property type="term" value="F:small GTPase binding"/>
    <property type="evidence" value="ECO:0007669"/>
    <property type="project" value="TreeGrafter"/>
</dbReference>
<dbReference type="EMBL" id="KI925140">
    <property type="protein sequence ID" value="ETW16677.1"/>
    <property type="molecule type" value="Genomic_DNA"/>
</dbReference>
<organism evidence="4 5">
    <name type="scientific">Plasmodium falciparum Vietnam Oak-Knoll</name>
    <name type="common">FVO</name>
    <dbReference type="NCBI Taxonomy" id="1036723"/>
    <lineage>
        <taxon>Eukaryota</taxon>
        <taxon>Sar</taxon>
        <taxon>Alveolata</taxon>
        <taxon>Apicomplexa</taxon>
        <taxon>Aconoidasida</taxon>
        <taxon>Haemosporida</taxon>
        <taxon>Plasmodiidae</taxon>
        <taxon>Plasmodium</taxon>
        <taxon>Plasmodium (Laverania)</taxon>
    </lineage>
</organism>
<dbReference type="PANTHER" id="PTHR15837:SF0">
    <property type="entry name" value="RAN GUANINE NUCLEOTIDE RELEASE FACTOR"/>
    <property type="match status" value="1"/>
</dbReference>
<evidence type="ECO:0000313" key="5">
    <source>
        <dbReference type="Proteomes" id="UP000030690"/>
    </source>
</evidence>
<reference evidence="4 5" key="1">
    <citation type="submission" date="2013-02" db="EMBL/GenBank/DDBJ databases">
        <title>The Genome Annotation of Plasmodium falciparum Vietnam Oak-Knoll (FVO).</title>
        <authorList>
            <consortium name="The Broad Institute Genome Sequencing Platform"/>
            <consortium name="The Broad Institute Genome Sequencing Center for Infectious Disease"/>
            <person name="Neafsey D."/>
            <person name="Hoffman S."/>
            <person name="Volkman S."/>
            <person name="Rosenthal P."/>
            <person name="Walker B."/>
            <person name="Young S.K."/>
            <person name="Zeng Q."/>
            <person name="Gargeya S."/>
            <person name="Fitzgerald M."/>
            <person name="Haas B."/>
            <person name="Abouelleil A."/>
            <person name="Allen A.W."/>
            <person name="Alvarado L."/>
            <person name="Arachchi H.M."/>
            <person name="Berlin A.M."/>
            <person name="Chapman S.B."/>
            <person name="Gainer-Dewar J."/>
            <person name="Goldberg J."/>
            <person name="Griggs A."/>
            <person name="Gujja S."/>
            <person name="Hansen M."/>
            <person name="Howarth C."/>
            <person name="Imamovic A."/>
            <person name="Ireland A."/>
            <person name="Larimer J."/>
            <person name="McCowan C."/>
            <person name="Murphy C."/>
            <person name="Pearson M."/>
            <person name="Poon T.W."/>
            <person name="Priest M."/>
            <person name="Roberts A."/>
            <person name="Saif S."/>
            <person name="Shea T."/>
            <person name="Sisk P."/>
            <person name="Sykes S."/>
            <person name="Wortman J."/>
            <person name="Nusbaum C."/>
            <person name="Birren B."/>
        </authorList>
    </citation>
    <scope>NUCLEOTIDE SEQUENCE [LARGE SCALE GENOMIC DNA]</scope>
    <source>
        <strain evidence="5">Vietnam Oak-Knoll (FVO)</strain>
    </source>
</reference>
<dbReference type="InterPro" id="IPR007681">
    <property type="entry name" value="Mog1"/>
</dbReference>
<evidence type="ECO:0000256" key="1">
    <source>
        <dbReference type="ARBA" id="ARBA00010307"/>
    </source>
</evidence>
<accession>A0A024V2C2</accession>
<dbReference type="GO" id="GO:0006606">
    <property type="term" value="P:protein import into nucleus"/>
    <property type="evidence" value="ECO:0007669"/>
    <property type="project" value="TreeGrafter"/>
</dbReference>
<dbReference type="SMR" id="A0A024V2C2"/>
<comment type="similarity">
    <text evidence="1">Belongs to the MOG1 family.</text>
</comment>
<dbReference type="OrthoDB" id="10255285at2759"/>
<dbReference type="SUPFAM" id="SSF55724">
    <property type="entry name" value="Mog1p/PsbP-like"/>
    <property type="match status" value="1"/>
</dbReference>
<sequence length="168" mass="20385">MEETLYEKHFFDKYIKMDIPNNYLDASRFRIIPDNQEVYVHKYDNRCFIIEVLCYEVMNDNDKSKYYFNDLAKENGSIENMIIVNNNSLSHVQRNYNLIVGKQKIKKQNENDYENVFLYIGIFPYKEYNADILITWNVPKDNFNIHPELDIFNNMLKSFRILDYQLFV</sequence>
<evidence type="ECO:0000256" key="2">
    <source>
        <dbReference type="ARBA" id="ARBA00022448"/>
    </source>
</evidence>
<proteinExistence type="inferred from homology"/>
<dbReference type="Proteomes" id="UP000030690">
    <property type="component" value="Unassembled WGS sequence"/>
</dbReference>
<dbReference type="GO" id="GO:0005085">
    <property type="term" value="F:guanyl-nucleotide exchange factor activity"/>
    <property type="evidence" value="ECO:0007669"/>
    <property type="project" value="TreeGrafter"/>
</dbReference>
<keyword evidence="3" id="KW-0653">Protein transport</keyword>
<dbReference type="PANTHER" id="PTHR15837">
    <property type="entry name" value="RAN GUANINE NUCLEOTIDE RELEASE FACTOR"/>
    <property type="match status" value="1"/>
</dbReference>